<accession>A0A971M3G1</accession>
<dbReference type="SUPFAM" id="SSF52518">
    <property type="entry name" value="Thiamin diphosphate-binding fold (THDP-binding)"/>
    <property type="match status" value="1"/>
</dbReference>
<dbReference type="Proteomes" id="UP000777265">
    <property type="component" value="Unassembled WGS sequence"/>
</dbReference>
<organism evidence="3 4">
    <name type="scientific">Syntrophorhabdus aromaticivorans</name>
    <dbReference type="NCBI Taxonomy" id="328301"/>
    <lineage>
        <taxon>Bacteria</taxon>
        <taxon>Pseudomonadati</taxon>
        <taxon>Thermodesulfobacteriota</taxon>
        <taxon>Syntrophorhabdia</taxon>
        <taxon>Syntrophorhabdales</taxon>
        <taxon>Syntrophorhabdaceae</taxon>
        <taxon>Syntrophorhabdus</taxon>
    </lineage>
</organism>
<evidence type="ECO:0000256" key="1">
    <source>
        <dbReference type="ARBA" id="ARBA00023002"/>
    </source>
</evidence>
<dbReference type="InterPro" id="IPR029061">
    <property type="entry name" value="THDP-binding"/>
</dbReference>
<reference evidence="3" key="1">
    <citation type="journal article" date="2020" name="Biotechnol. Biofuels">
        <title>New insights from the biogas microbiome by comprehensive genome-resolved metagenomics of nearly 1600 species originating from multiple anaerobic digesters.</title>
        <authorList>
            <person name="Campanaro S."/>
            <person name="Treu L."/>
            <person name="Rodriguez-R L.M."/>
            <person name="Kovalovszki A."/>
            <person name="Ziels R.M."/>
            <person name="Maus I."/>
            <person name="Zhu X."/>
            <person name="Kougias P.G."/>
            <person name="Basile A."/>
            <person name="Luo G."/>
            <person name="Schluter A."/>
            <person name="Konstantinidis K.T."/>
            <person name="Angelidaki I."/>
        </authorList>
    </citation>
    <scope>NUCLEOTIDE SEQUENCE</scope>
    <source>
        <strain evidence="3">AS06rmzACSIP_7</strain>
    </source>
</reference>
<dbReference type="GO" id="GO:0044281">
    <property type="term" value="P:small molecule metabolic process"/>
    <property type="evidence" value="ECO:0007669"/>
    <property type="project" value="UniProtKB-ARBA"/>
</dbReference>
<dbReference type="PANTHER" id="PTHR48084:SF1">
    <property type="entry name" value="2-OXOGLUTARATE SYNTHASE SUBUNIT KORB"/>
    <property type="match status" value="1"/>
</dbReference>
<evidence type="ECO:0000259" key="2">
    <source>
        <dbReference type="Pfam" id="PF02775"/>
    </source>
</evidence>
<dbReference type="CDD" id="cd03375">
    <property type="entry name" value="TPP_OGFOR"/>
    <property type="match status" value="1"/>
</dbReference>
<dbReference type="Gene3D" id="3.40.50.970">
    <property type="match status" value="1"/>
</dbReference>
<dbReference type="GO" id="GO:0030976">
    <property type="term" value="F:thiamine pyrophosphate binding"/>
    <property type="evidence" value="ECO:0007669"/>
    <property type="project" value="InterPro"/>
</dbReference>
<keyword evidence="1" id="KW-0560">Oxidoreductase</keyword>
<proteinExistence type="predicted"/>
<dbReference type="Pfam" id="PF02775">
    <property type="entry name" value="TPP_enzyme_C"/>
    <property type="match status" value="1"/>
</dbReference>
<feature type="domain" description="Thiamine pyrophosphate enzyme TPP-binding" evidence="2">
    <location>
        <begin position="61"/>
        <end position="200"/>
    </location>
</feature>
<dbReference type="InterPro" id="IPR051457">
    <property type="entry name" value="2-oxoacid:Fd_oxidoreductase"/>
</dbReference>
<dbReference type="GO" id="GO:0045333">
    <property type="term" value="P:cellular respiration"/>
    <property type="evidence" value="ECO:0007669"/>
    <property type="project" value="UniProtKB-ARBA"/>
</dbReference>
<dbReference type="GO" id="GO:0016625">
    <property type="term" value="F:oxidoreductase activity, acting on the aldehyde or oxo group of donors, iron-sulfur protein as acceptor"/>
    <property type="evidence" value="ECO:0007669"/>
    <property type="project" value="UniProtKB-ARBA"/>
</dbReference>
<sequence length="276" mass="30091">MVLPGSGLQYLKEGVTPHMWCPGCGNGIVLATIFRVFEELAYRNEETVVVTGIGCWGKADDYVATNGFHGTHGRALAFATGIKAFNPRLHVVVLMGDGDCITIGGNHFIHAARRNIDVTAVVVNNFNYGMTGGQVSGTTPAGMYTSTTVYANPERDVDICALAAVAGANYVARGTPYHGFELQENMKEAFNKKGFSVLEVVSPCPTHYGKNNAMKTPVEMLTWITGRALPRAEYDRLDPSAKGDYFPIGKLVDRDVPDFNARYDEIRARAMKDRTT</sequence>
<reference evidence="3" key="2">
    <citation type="submission" date="2020-01" db="EMBL/GenBank/DDBJ databases">
        <authorList>
            <person name="Campanaro S."/>
        </authorList>
    </citation>
    <scope>NUCLEOTIDE SEQUENCE</scope>
    <source>
        <strain evidence="3">AS06rmzACSIP_7</strain>
    </source>
</reference>
<dbReference type="PANTHER" id="PTHR48084">
    <property type="entry name" value="2-OXOGLUTARATE OXIDOREDUCTASE SUBUNIT KORB-RELATED"/>
    <property type="match status" value="1"/>
</dbReference>
<evidence type="ECO:0000313" key="4">
    <source>
        <dbReference type="Proteomes" id="UP000777265"/>
    </source>
</evidence>
<dbReference type="InterPro" id="IPR011766">
    <property type="entry name" value="TPP_enzyme_TPP-bd"/>
</dbReference>
<gene>
    <name evidence="3" type="ORF">GXY80_05055</name>
</gene>
<evidence type="ECO:0000313" key="3">
    <source>
        <dbReference type="EMBL" id="NLW34836.1"/>
    </source>
</evidence>
<dbReference type="EMBL" id="JAAYEE010000084">
    <property type="protein sequence ID" value="NLW34836.1"/>
    <property type="molecule type" value="Genomic_DNA"/>
</dbReference>
<name>A0A971M3G1_9BACT</name>
<comment type="caution">
    <text evidence="3">The sequence shown here is derived from an EMBL/GenBank/DDBJ whole genome shotgun (WGS) entry which is preliminary data.</text>
</comment>
<dbReference type="AlphaFoldDB" id="A0A971M3G1"/>
<protein>
    <submittedName>
        <fullName evidence="3">2-oxoacid:ferredoxin oxidoreductase subunit beta</fullName>
    </submittedName>
</protein>